<dbReference type="Pfam" id="PF10925">
    <property type="entry name" value="DUF2680"/>
    <property type="match status" value="1"/>
</dbReference>
<dbReference type="AlphaFoldDB" id="A0A1H9TSR4"/>
<reference evidence="2" key="1">
    <citation type="submission" date="2016-10" db="EMBL/GenBank/DDBJ databases">
        <authorList>
            <person name="Varghese N."/>
            <person name="Submissions S."/>
        </authorList>
    </citation>
    <scope>NUCLEOTIDE SEQUENCE [LARGE SCALE GENOMIC DNA]</scope>
    <source>
        <strain evidence="2">S9</strain>
    </source>
</reference>
<sequence>MRTFWLTAMAAVFLVAGTVAFIPLEAGAEGFNRDVTLTEEQQKEMGALHREAFNKQKDIVNKYVEFNVLTKEKGEQIIAHFERAYKELEQNGFIPNWERPHHSEKQDN</sequence>
<dbReference type="InterPro" id="IPR024485">
    <property type="entry name" value="DUF2680"/>
</dbReference>
<dbReference type="EMBL" id="FOGT01000006">
    <property type="protein sequence ID" value="SES00350.1"/>
    <property type="molecule type" value="Genomic_DNA"/>
</dbReference>
<evidence type="ECO:0000313" key="2">
    <source>
        <dbReference type="Proteomes" id="UP000198571"/>
    </source>
</evidence>
<evidence type="ECO:0008006" key="3">
    <source>
        <dbReference type="Google" id="ProtNLM"/>
    </source>
</evidence>
<evidence type="ECO:0000313" key="1">
    <source>
        <dbReference type="EMBL" id="SES00350.1"/>
    </source>
</evidence>
<accession>A0A1H9TSR4</accession>
<dbReference type="RefSeq" id="WP_093050594.1">
    <property type="nucleotide sequence ID" value="NZ_FOGT01000006.1"/>
</dbReference>
<dbReference type="Proteomes" id="UP000198571">
    <property type="component" value="Unassembled WGS sequence"/>
</dbReference>
<keyword evidence="2" id="KW-1185">Reference proteome</keyword>
<proteinExistence type="predicted"/>
<dbReference type="OrthoDB" id="2883543at2"/>
<organism evidence="1 2">
    <name type="scientific">Salipaludibacillus aurantiacus</name>
    <dbReference type="NCBI Taxonomy" id="1601833"/>
    <lineage>
        <taxon>Bacteria</taxon>
        <taxon>Bacillati</taxon>
        <taxon>Bacillota</taxon>
        <taxon>Bacilli</taxon>
        <taxon>Bacillales</taxon>
        <taxon>Bacillaceae</taxon>
    </lineage>
</organism>
<name>A0A1H9TSR4_9BACI</name>
<gene>
    <name evidence="1" type="ORF">SAMN05518684_10669</name>
</gene>
<protein>
    <recommendedName>
        <fullName evidence="3">DUF2680 domain-containing protein</fullName>
    </recommendedName>
</protein>